<dbReference type="PANTHER" id="PTHR30213">
    <property type="entry name" value="INNER MEMBRANE PROTEIN YHJD"/>
    <property type="match status" value="1"/>
</dbReference>
<feature type="transmembrane region" description="Helical" evidence="6">
    <location>
        <begin position="103"/>
        <end position="126"/>
    </location>
</feature>
<feature type="non-terminal residue" evidence="7">
    <location>
        <position position="1"/>
    </location>
</feature>
<dbReference type="InterPro" id="IPR017039">
    <property type="entry name" value="Virul_fac_BrkB"/>
</dbReference>
<dbReference type="Pfam" id="PF03631">
    <property type="entry name" value="Virul_fac_BrkB"/>
    <property type="match status" value="1"/>
</dbReference>
<feature type="non-terminal residue" evidence="7">
    <location>
        <position position="270"/>
    </location>
</feature>
<organism evidence="7">
    <name type="scientific">marine sediment metagenome</name>
    <dbReference type="NCBI Taxonomy" id="412755"/>
    <lineage>
        <taxon>unclassified sequences</taxon>
        <taxon>metagenomes</taxon>
        <taxon>ecological metagenomes</taxon>
    </lineage>
</organism>
<reference evidence="7" key="1">
    <citation type="journal article" date="2014" name="Front. Microbiol.">
        <title>High frequency of phylogenetically diverse reductive dehalogenase-homologous genes in deep subseafloor sedimentary metagenomes.</title>
        <authorList>
            <person name="Kawai M."/>
            <person name="Futagami T."/>
            <person name="Toyoda A."/>
            <person name="Takaki Y."/>
            <person name="Nishi S."/>
            <person name="Hori S."/>
            <person name="Arai W."/>
            <person name="Tsubouchi T."/>
            <person name="Morono Y."/>
            <person name="Uchiyama I."/>
            <person name="Ito T."/>
            <person name="Fujiyama A."/>
            <person name="Inagaki F."/>
            <person name="Takami H."/>
        </authorList>
    </citation>
    <scope>NUCLEOTIDE SEQUENCE</scope>
    <source>
        <strain evidence="7">Expedition CK06-06</strain>
    </source>
</reference>
<evidence type="ECO:0000256" key="4">
    <source>
        <dbReference type="ARBA" id="ARBA00022989"/>
    </source>
</evidence>
<dbReference type="GO" id="GO:0005886">
    <property type="term" value="C:plasma membrane"/>
    <property type="evidence" value="ECO:0007669"/>
    <property type="project" value="UniProtKB-SubCell"/>
</dbReference>
<keyword evidence="2" id="KW-1003">Cell membrane</keyword>
<dbReference type="PIRSF" id="PIRSF035875">
    <property type="entry name" value="RNase_BN"/>
    <property type="match status" value="1"/>
</dbReference>
<name>X0UKB4_9ZZZZ</name>
<evidence type="ECO:0000256" key="1">
    <source>
        <dbReference type="ARBA" id="ARBA00004651"/>
    </source>
</evidence>
<feature type="transmembrane region" description="Helical" evidence="6">
    <location>
        <begin position="180"/>
        <end position="204"/>
    </location>
</feature>
<comment type="subcellular location">
    <subcellularLocation>
        <location evidence="1">Cell membrane</location>
        <topology evidence="1">Multi-pass membrane protein</topology>
    </subcellularLocation>
</comment>
<feature type="transmembrane region" description="Helical" evidence="6">
    <location>
        <begin position="60"/>
        <end position="82"/>
    </location>
</feature>
<evidence type="ECO:0000313" key="7">
    <source>
        <dbReference type="EMBL" id="GAG06015.1"/>
    </source>
</evidence>
<keyword evidence="3 6" id="KW-0812">Transmembrane</keyword>
<evidence type="ECO:0008006" key="8">
    <source>
        <dbReference type="Google" id="ProtNLM"/>
    </source>
</evidence>
<accession>X0UKB4</accession>
<sequence length="270" mass="29560">AISYYLLLSLFPLVLAAISIFGLIMKDPSAAAKVTEAVTDFLPVSADFVEGTILAVSRSWGAAGIIATIGLIWAGMTVFNATRKSLNTAWGVRQPRPFFHERLMEFLMMTGFGALMLVSLGLTTAFKVIREASLPVFGERLMDGSLLWHSAVIATSVFIVFLGFLFLYKLVPNTKVYWRHAAIGALAAAVLFEIVKNLFVWFVGNFATYNVVYGSVGVIIALMTWAYISAVILLFCAKLISVYPRVRSALATEALAEETTKEKLLRLTPS</sequence>
<protein>
    <recommendedName>
        <fullName evidence="8">YihY/virulence factor BrkB family protein</fullName>
    </recommendedName>
</protein>
<evidence type="ECO:0000256" key="2">
    <source>
        <dbReference type="ARBA" id="ARBA00022475"/>
    </source>
</evidence>
<comment type="caution">
    <text evidence="7">The sequence shown here is derived from an EMBL/GenBank/DDBJ whole genome shotgun (WGS) entry which is preliminary data.</text>
</comment>
<keyword evidence="5 6" id="KW-0472">Membrane</keyword>
<feature type="transmembrane region" description="Helical" evidence="6">
    <location>
        <begin position="146"/>
        <end position="168"/>
    </location>
</feature>
<proteinExistence type="predicted"/>
<feature type="transmembrane region" description="Helical" evidence="6">
    <location>
        <begin position="216"/>
        <end position="237"/>
    </location>
</feature>
<gene>
    <name evidence="7" type="ORF">S01H1_36631</name>
</gene>
<evidence type="ECO:0000256" key="5">
    <source>
        <dbReference type="ARBA" id="ARBA00023136"/>
    </source>
</evidence>
<evidence type="ECO:0000256" key="3">
    <source>
        <dbReference type="ARBA" id="ARBA00022692"/>
    </source>
</evidence>
<dbReference type="PANTHER" id="PTHR30213:SF0">
    <property type="entry name" value="UPF0761 MEMBRANE PROTEIN YIHY"/>
    <property type="match status" value="1"/>
</dbReference>
<keyword evidence="4 6" id="KW-1133">Transmembrane helix</keyword>
<dbReference type="NCBIfam" id="TIGR00765">
    <property type="entry name" value="yihY_not_rbn"/>
    <property type="match status" value="1"/>
</dbReference>
<dbReference type="AlphaFoldDB" id="X0UKB4"/>
<dbReference type="EMBL" id="BARS01022960">
    <property type="protein sequence ID" value="GAG06015.1"/>
    <property type="molecule type" value="Genomic_DNA"/>
</dbReference>
<evidence type="ECO:0000256" key="6">
    <source>
        <dbReference type="SAM" id="Phobius"/>
    </source>
</evidence>